<evidence type="ECO:0000313" key="6">
    <source>
        <dbReference type="Proteomes" id="UP000752171"/>
    </source>
</evidence>
<evidence type="ECO:0000313" key="5">
    <source>
        <dbReference type="Proteomes" id="UP000694621"/>
    </source>
</evidence>
<dbReference type="GeneID" id="103023734"/>
<dbReference type="PROSITE" id="PS50229">
    <property type="entry name" value="WH1"/>
    <property type="match status" value="1"/>
</dbReference>
<dbReference type="AlphaFoldDB" id="A0A8B9KN34"/>
<feature type="region of interest" description="Disordered" evidence="1">
    <location>
        <begin position="256"/>
        <end position="278"/>
    </location>
</feature>
<dbReference type="Gene3D" id="2.30.29.30">
    <property type="entry name" value="Pleckstrin-homology domain (PH domain)/Phosphotyrosine-binding domain (PTB)"/>
    <property type="match status" value="1"/>
</dbReference>
<dbReference type="CDD" id="cd01205">
    <property type="entry name" value="EVH1_WASP-like"/>
    <property type="match status" value="1"/>
</dbReference>
<dbReference type="Pfam" id="PF00568">
    <property type="entry name" value="WH1"/>
    <property type="match status" value="1"/>
</dbReference>
<dbReference type="FunFam" id="2.30.29.30:FF:000130">
    <property type="entry name" value="neural Wiskott-Aldrich syndrome protein"/>
    <property type="match status" value="1"/>
</dbReference>
<reference evidence="4" key="2">
    <citation type="submission" date="2025-05" db="UniProtKB">
        <authorList>
            <consortium name="Ensembl"/>
        </authorList>
    </citation>
    <scope>IDENTIFICATION</scope>
</reference>
<feature type="compositionally biased region" description="Polar residues" evidence="1">
    <location>
        <begin position="184"/>
        <end position="199"/>
    </location>
</feature>
<sequence length="306" mass="33434">MSRIFSSLLSTRENGLLFNMLGQDCSVSACSVVQLFMATAACKGQKSEWKYHSCGVVCLVQDRKLHSSFIRVFCVKKAKLLWEQELYTPFQYSAPCPFFHTFPGDECQTGLNFTDEEEAGLFYSAVQNCIKNTKAHPVFMRTHSLDSTSGWLLRDKLNTCAAESGQGSRSSSPKTPTSPDFKASTPTKTPESKSFSVSTNQLSNYSKTLPNLKSASGSLAQRKGPLPPIPSNATSASTSNLDKLNLSSFSIPLPPSYPAPKINQTGVKKSASFAPGGSYSPSALKHHKSLHFTDDMQADTHFEDDE</sequence>
<gene>
    <name evidence="4" type="primary">si:dkey-197j19.6</name>
    <name evidence="3" type="ORF">AMEX_G7173</name>
</gene>
<evidence type="ECO:0000256" key="1">
    <source>
        <dbReference type="SAM" id="MobiDB-lite"/>
    </source>
</evidence>
<dbReference type="SUPFAM" id="SSF50729">
    <property type="entry name" value="PH domain-like"/>
    <property type="match status" value="1"/>
</dbReference>
<dbReference type="InterPro" id="IPR033927">
    <property type="entry name" value="WASPfam_EVH1"/>
</dbReference>
<dbReference type="RefSeq" id="XP_022531483.2">
    <property type="nucleotide sequence ID" value="XM_022675762.2"/>
</dbReference>
<dbReference type="Proteomes" id="UP000694621">
    <property type="component" value="Unplaced"/>
</dbReference>
<dbReference type="Ensembl" id="ENSAMXT00005042570.1">
    <property type="protein sequence ID" value="ENSAMXP00005039096.1"/>
    <property type="gene ID" value="ENSAMXG00005018485.1"/>
</dbReference>
<dbReference type="SMART" id="SM00461">
    <property type="entry name" value="WH1"/>
    <property type="match status" value="1"/>
</dbReference>
<name>A0A8B9KN34_ASTMX</name>
<evidence type="ECO:0000259" key="2">
    <source>
        <dbReference type="PROSITE" id="PS50229"/>
    </source>
</evidence>
<feature type="region of interest" description="Disordered" evidence="1">
    <location>
        <begin position="162"/>
        <end position="199"/>
    </location>
</feature>
<dbReference type="InterPro" id="IPR011993">
    <property type="entry name" value="PH-like_dom_sf"/>
</dbReference>
<evidence type="ECO:0000313" key="3">
    <source>
        <dbReference type="EMBL" id="KAG9277180.1"/>
    </source>
</evidence>
<dbReference type="InterPro" id="IPR000697">
    <property type="entry name" value="WH1/EVH1_dom"/>
</dbReference>
<dbReference type="EMBL" id="JAICCE010000005">
    <property type="protein sequence ID" value="KAG9277180.1"/>
    <property type="molecule type" value="Genomic_DNA"/>
</dbReference>
<feature type="region of interest" description="Disordered" evidence="1">
    <location>
        <begin position="215"/>
        <end position="238"/>
    </location>
</feature>
<protein>
    <submittedName>
        <fullName evidence="4">Si:dkey-197j19.6</fullName>
    </submittedName>
</protein>
<feature type="domain" description="WH1" evidence="2">
    <location>
        <begin position="21"/>
        <end position="133"/>
    </location>
</feature>
<dbReference type="OrthoDB" id="8963340at2759"/>
<organism evidence="4 5">
    <name type="scientific">Astyanax mexicanus</name>
    <name type="common">Blind cave fish</name>
    <name type="synonym">Astyanax fasciatus mexicanus</name>
    <dbReference type="NCBI Taxonomy" id="7994"/>
    <lineage>
        <taxon>Eukaryota</taxon>
        <taxon>Metazoa</taxon>
        <taxon>Chordata</taxon>
        <taxon>Craniata</taxon>
        <taxon>Vertebrata</taxon>
        <taxon>Euteleostomi</taxon>
        <taxon>Actinopterygii</taxon>
        <taxon>Neopterygii</taxon>
        <taxon>Teleostei</taxon>
        <taxon>Ostariophysi</taxon>
        <taxon>Characiformes</taxon>
        <taxon>Characoidei</taxon>
        <taxon>Acestrorhamphidae</taxon>
        <taxon>Acestrorhamphinae</taxon>
        <taxon>Astyanax</taxon>
    </lineage>
</organism>
<feature type="compositionally biased region" description="Low complexity" evidence="1">
    <location>
        <begin position="168"/>
        <end position="179"/>
    </location>
</feature>
<evidence type="ECO:0000313" key="4">
    <source>
        <dbReference type="Ensembl" id="ENSAMXP00005039096.1"/>
    </source>
</evidence>
<proteinExistence type="predicted"/>
<reference evidence="3 6" key="1">
    <citation type="submission" date="2021-07" db="EMBL/GenBank/DDBJ databases">
        <authorList>
            <person name="Imarazene B."/>
            <person name="Zahm M."/>
            <person name="Klopp C."/>
            <person name="Cabau C."/>
            <person name="Beille S."/>
            <person name="Jouanno E."/>
            <person name="Castinel A."/>
            <person name="Lluch J."/>
            <person name="Gil L."/>
            <person name="Kuchtly C."/>
            <person name="Lopez Roques C."/>
            <person name="Donnadieu C."/>
            <person name="Parrinello H."/>
            <person name="Journot L."/>
            <person name="Du K."/>
            <person name="Schartl M."/>
            <person name="Retaux S."/>
            <person name="Guiguen Y."/>
        </authorList>
    </citation>
    <scope>NUCLEOTIDE SEQUENCE [LARGE SCALE GENOMIC DNA]</scope>
    <source>
        <strain evidence="3">Pach_M1</strain>
        <tissue evidence="3">Testis</tissue>
    </source>
</reference>
<dbReference type="Proteomes" id="UP000752171">
    <property type="component" value="Unassembled WGS sequence"/>
</dbReference>
<accession>A0A8B9KN34</accession>